<comment type="caution">
    <text evidence="3">The sequence shown here is derived from an EMBL/GenBank/DDBJ whole genome shotgun (WGS) entry which is preliminary data.</text>
</comment>
<keyword evidence="2" id="KW-0472">Membrane</keyword>
<dbReference type="PANTHER" id="PTHR33700">
    <property type="entry name" value="MYB-LIKE PROTEIN X"/>
    <property type="match status" value="1"/>
</dbReference>
<feature type="compositionally biased region" description="Polar residues" evidence="1">
    <location>
        <begin position="356"/>
        <end position="365"/>
    </location>
</feature>
<dbReference type="AlphaFoldDB" id="A0A2U1LGP5"/>
<dbReference type="EMBL" id="PKPP01009480">
    <property type="protein sequence ID" value="PWA48167.1"/>
    <property type="molecule type" value="Genomic_DNA"/>
</dbReference>
<accession>A0A2U1LGP5</accession>
<feature type="compositionally biased region" description="Acidic residues" evidence="1">
    <location>
        <begin position="91"/>
        <end position="114"/>
    </location>
</feature>
<name>A0A2U1LGP5_ARTAN</name>
<feature type="compositionally biased region" description="Polar residues" evidence="1">
    <location>
        <begin position="239"/>
        <end position="284"/>
    </location>
</feature>
<keyword evidence="4" id="KW-1185">Reference proteome</keyword>
<feature type="compositionally biased region" description="Polar residues" evidence="1">
    <location>
        <begin position="214"/>
        <end position="229"/>
    </location>
</feature>
<feature type="region of interest" description="Disordered" evidence="1">
    <location>
        <begin position="46"/>
        <end position="193"/>
    </location>
</feature>
<feature type="compositionally biased region" description="Low complexity" evidence="1">
    <location>
        <begin position="307"/>
        <end position="318"/>
    </location>
</feature>
<dbReference type="PANTHER" id="PTHR33700:SF4">
    <property type="entry name" value="MYB-LIKE PROTEIN X"/>
    <property type="match status" value="1"/>
</dbReference>
<evidence type="ECO:0000313" key="4">
    <source>
        <dbReference type="Proteomes" id="UP000245207"/>
    </source>
</evidence>
<protein>
    <submittedName>
        <fullName evidence="3">Uncharacterized protein</fullName>
    </submittedName>
</protein>
<organism evidence="3 4">
    <name type="scientific">Artemisia annua</name>
    <name type="common">Sweet wormwood</name>
    <dbReference type="NCBI Taxonomy" id="35608"/>
    <lineage>
        <taxon>Eukaryota</taxon>
        <taxon>Viridiplantae</taxon>
        <taxon>Streptophyta</taxon>
        <taxon>Embryophyta</taxon>
        <taxon>Tracheophyta</taxon>
        <taxon>Spermatophyta</taxon>
        <taxon>Magnoliopsida</taxon>
        <taxon>eudicotyledons</taxon>
        <taxon>Gunneridae</taxon>
        <taxon>Pentapetalae</taxon>
        <taxon>asterids</taxon>
        <taxon>campanulids</taxon>
        <taxon>Asterales</taxon>
        <taxon>Asteraceae</taxon>
        <taxon>Asteroideae</taxon>
        <taxon>Anthemideae</taxon>
        <taxon>Artemisiinae</taxon>
        <taxon>Artemisia</taxon>
    </lineage>
</organism>
<evidence type="ECO:0000256" key="2">
    <source>
        <dbReference type="SAM" id="Phobius"/>
    </source>
</evidence>
<feature type="transmembrane region" description="Helical" evidence="2">
    <location>
        <begin position="20"/>
        <end position="37"/>
    </location>
</feature>
<evidence type="ECO:0000256" key="1">
    <source>
        <dbReference type="SAM" id="MobiDB-lite"/>
    </source>
</evidence>
<feature type="compositionally biased region" description="Basic and acidic residues" evidence="1">
    <location>
        <begin position="62"/>
        <end position="90"/>
    </location>
</feature>
<feature type="compositionally biased region" description="Basic and acidic residues" evidence="1">
    <location>
        <begin position="323"/>
        <end position="346"/>
    </location>
</feature>
<proteinExistence type="predicted"/>
<dbReference type="Proteomes" id="UP000245207">
    <property type="component" value="Unassembled WGS sequence"/>
</dbReference>
<keyword evidence="2" id="KW-0812">Transmembrane</keyword>
<sequence length="365" mass="40402">MYRNSPVRNQRAKGVKVKNVLQVCLLVAVCFWLIFQLKRSHDKRKEFDASDSKVSLSTLARSGEEIAKLGRKDLQPKFEKTGNEGEGDGHEQEEEEVQDERDENKLEEEEQDEHDENKHEEEEQDEDKIEEEKDDGRDDEIDENEQEKLDVEIDREEVDVIDGATEHTHEAREENYKADDASSAVTHTGRTLGTENEIKNGTIAIVALSENVGQTAENGTSTSPNTTVIQGKDPEPVISNVSPTSSIDSNENGPPSDTTLITSQSTETQNITEVTEASSNSTDISNSEVTESNESSSDPSKAELETETNNVTEVTEATVDPDEIQHDPIDSTDSTHLEEKDVRTDLDTLPDIVTEGGNSEDTAAE</sequence>
<dbReference type="STRING" id="35608.A0A2U1LGP5"/>
<feature type="compositionally biased region" description="Low complexity" evidence="1">
    <location>
        <begin position="285"/>
        <end position="297"/>
    </location>
</feature>
<feature type="compositionally biased region" description="Basic and acidic residues" evidence="1">
    <location>
        <begin position="164"/>
        <end position="180"/>
    </location>
</feature>
<feature type="region of interest" description="Disordered" evidence="1">
    <location>
        <begin position="214"/>
        <end position="365"/>
    </location>
</feature>
<keyword evidence="2" id="KW-1133">Transmembrane helix</keyword>
<gene>
    <name evidence="3" type="ORF">CTI12_AA489280</name>
</gene>
<dbReference type="OrthoDB" id="1928179at2759"/>
<reference evidence="3 4" key="1">
    <citation type="journal article" date="2018" name="Mol. Plant">
        <title>The genome of Artemisia annua provides insight into the evolution of Asteraceae family and artemisinin biosynthesis.</title>
        <authorList>
            <person name="Shen Q."/>
            <person name="Zhang L."/>
            <person name="Liao Z."/>
            <person name="Wang S."/>
            <person name="Yan T."/>
            <person name="Shi P."/>
            <person name="Liu M."/>
            <person name="Fu X."/>
            <person name="Pan Q."/>
            <person name="Wang Y."/>
            <person name="Lv Z."/>
            <person name="Lu X."/>
            <person name="Zhang F."/>
            <person name="Jiang W."/>
            <person name="Ma Y."/>
            <person name="Chen M."/>
            <person name="Hao X."/>
            <person name="Li L."/>
            <person name="Tang Y."/>
            <person name="Lv G."/>
            <person name="Zhou Y."/>
            <person name="Sun X."/>
            <person name="Brodelius P.E."/>
            <person name="Rose J.K.C."/>
            <person name="Tang K."/>
        </authorList>
    </citation>
    <scope>NUCLEOTIDE SEQUENCE [LARGE SCALE GENOMIC DNA]</scope>
    <source>
        <strain evidence="4">cv. Huhao1</strain>
        <tissue evidence="3">Leaf</tissue>
    </source>
</reference>
<feature type="compositionally biased region" description="Polar residues" evidence="1">
    <location>
        <begin position="183"/>
        <end position="193"/>
    </location>
</feature>
<evidence type="ECO:0000313" key="3">
    <source>
        <dbReference type="EMBL" id="PWA48167.1"/>
    </source>
</evidence>